<dbReference type="PANTHER" id="PTHR30636">
    <property type="entry name" value="UPF0701 PROTEIN YICC"/>
    <property type="match status" value="1"/>
</dbReference>
<dbReference type="PANTHER" id="PTHR30636:SF3">
    <property type="entry name" value="UPF0701 PROTEIN YICC"/>
    <property type="match status" value="1"/>
</dbReference>
<feature type="domain" description="Endoribonuclease YicC-like C-terminal" evidence="7">
    <location>
        <begin position="171"/>
        <end position="290"/>
    </location>
</feature>
<dbReference type="AlphaFoldDB" id="A0A9D1NAW2"/>
<keyword evidence="2" id="KW-0540">Nuclease</keyword>
<dbReference type="GO" id="GO:0004521">
    <property type="term" value="F:RNA endonuclease activity"/>
    <property type="evidence" value="ECO:0007669"/>
    <property type="project" value="InterPro"/>
</dbReference>
<dbReference type="Proteomes" id="UP000886891">
    <property type="component" value="Unassembled WGS sequence"/>
</dbReference>
<reference evidence="8" key="1">
    <citation type="submission" date="2020-10" db="EMBL/GenBank/DDBJ databases">
        <authorList>
            <person name="Gilroy R."/>
        </authorList>
    </citation>
    <scope>NUCLEOTIDE SEQUENCE</scope>
    <source>
        <strain evidence="8">23406</strain>
    </source>
</reference>
<sequence>MYSMTGYGKGIAERDGRRITVELKSVNHRFLDLFFKLPRSLTFLEDVIRKTLSARLNRGHVEVFLLYENLREDRSTVSVDAGLAARYLAAANELAAMGFDNNFGVAEAIKIPDLLQVVPEEDDQEAVVALTTEALGRALDGLIEMRRTEGEKLIADLTTKVDAVARKLQEVERRAPMVAAEHRTKLAERIAEALGEVKIDETKLASEVAFFVDKSNIDEEITRLRGHIAHYGQILSAPGPVGKKLDFLTQETNREVNTIGSKSNDLILTQAVLDLKNIVEMIREQVQNLE</sequence>
<name>A0A9D1NAW2_9FIRM</name>
<organism evidence="8 9">
    <name type="scientific">Candidatus Stercoripulliclostridium merdipullorum</name>
    <dbReference type="NCBI Taxonomy" id="2840952"/>
    <lineage>
        <taxon>Bacteria</taxon>
        <taxon>Bacillati</taxon>
        <taxon>Bacillota</taxon>
        <taxon>Clostridia</taxon>
        <taxon>Eubacteriales</taxon>
        <taxon>Candidatus Stercoripulliclostridium</taxon>
    </lineage>
</organism>
<proteinExistence type="inferred from homology"/>
<feature type="domain" description="Endoribonuclease YicC-like N-terminal" evidence="6">
    <location>
        <begin position="1"/>
        <end position="153"/>
    </location>
</feature>
<reference evidence="8" key="2">
    <citation type="journal article" date="2021" name="PeerJ">
        <title>Extensive microbial diversity within the chicken gut microbiome revealed by metagenomics and culture.</title>
        <authorList>
            <person name="Gilroy R."/>
            <person name="Ravi A."/>
            <person name="Getino M."/>
            <person name="Pursley I."/>
            <person name="Horton D.L."/>
            <person name="Alikhan N.F."/>
            <person name="Baker D."/>
            <person name="Gharbi K."/>
            <person name="Hall N."/>
            <person name="Watson M."/>
            <person name="Adriaenssens E.M."/>
            <person name="Foster-Nyarko E."/>
            <person name="Jarju S."/>
            <person name="Secka A."/>
            <person name="Antonio M."/>
            <person name="Oren A."/>
            <person name="Chaudhuri R.R."/>
            <person name="La Ragione R."/>
            <person name="Hildebrand F."/>
            <person name="Pallen M.J."/>
        </authorList>
    </citation>
    <scope>NUCLEOTIDE SEQUENCE</scope>
    <source>
        <strain evidence="8">23406</strain>
    </source>
</reference>
<dbReference type="InterPro" id="IPR005229">
    <property type="entry name" value="YicC/YloC-like"/>
</dbReference>
<evidence type="ECO:0000313" key="8">
    <source>
        <dbReference type="EMBL" id="HIU99624.1"/>
    </source>
</evidence>
<dbReference type="InterPro" id="IPR013551">
    <property type="entry name" value="YicC-like_C"/>
</dbReference>
<evidence type="ECO:0000256" key="5">
    <source>
        <dbReference type="ARBA" id="ARBA00035648"/>
    </source>
</evidence>
<evidence type="ECO:0000313" key="9">
    <source>
        <dbReference type="Proteomes" id="UP000886891"/>
    </source>
</evidence>
<comment type="caution">
    <text evidence="8">The sequence shown here is derived from an EMBL/GenBank/DDBJ whole genome shotgun (WGS) entry which is preliminary data.</text>
</comment>
<evidence type="ECO:0000259" key="6">
    <source>
        <dbReference type="Pfam" id="PF03755"/>
    </source>
</evidence>
<evidence type="ECO:0000259" key="7">
    <source>
        <dbReference type="Pfam" id="PF08340"/>
    </source>
</evidence>
<dbReference type="EMBL" id="DVOH01000010">
    <property type="protein sequence ID" value="HIU99624.1"/>
    <property type="molecule type" value="Genomic_DNA"/>
</dbReference>
<evidence type="ECO:0000256" key="4">
    <source>
        <dbReference type="ARBA" id="ARBA00022801"/>
    </source>
</evidence>
<dbReference type="Pfam" id="PF03755">
    <property type="entry name" value="YicC-like_N"/>
    <property type="match status" value="1"/>
</dbReference>
<dbReference type="Pfam" id="PF08340">
    <property type="entry name" value="YicC-like_C"/>
    <property type="match status" value="1"/>
</dbReference>
<protein>
    <submittedName>
        <fullName evidence="8">YicC family protein</fullName>
    </submittedName>
</protein>
<gene>
    <name evidence="8" type="ORF">IAB14_00755</name>
</gene>
<accession>A0A9D1NAW2</accession>
<comment type="cofactor">
    <cofactor evidence="1">
        <name>a divalent metal cation</name>
        <dbReference type="ChEBI" id="CHEBI:60240"/>
    </cofactor>
</comment>
<keyword evidence="4" id="KW-0378">Hydrolase</keyword>
<dbReference type="GO" id="GO:0016787">
    <property type="term" value="F:hydrolase activity"/>
    <property type="evidence" value="ECO:0007669"/>
    <property type="project" value="UniProtKB-KW"/>
</dbReference>
<dbReference type="NCBIfam" id="TIGR00255">
    <property type="entry name" value="YicC/YloC family endoribonuclease"/>
    <property type="match status" value="1"/>
</dbReference>
<evidence type="ECO:0000256" key="1">
    <source>
        <dbReference type="ARBA" id="ARBA00001968"/>
    </source>
</evidence>
<dbReference type="InterPro" id="IPR013527">
    <property type="entry name" value="YicC-like_N"/>
</dbReference>
<evidence type="ECO:0000256" key="2">
    <source>
        <dbReference type="ARBA" id="ARBA00022722"/>
    </source>
</evidence>
<evidence type="ECO:0000256" key="3">
    <source>
        <dbReference type="ARBA" id="ARBA00022759"/>
    </source>
</evidence>
<keyword evidence="3" id="KW-0255">Endonuclease</keyword>
<comment type="similarity">
    <text evidence="5">Belongs to the YicC/YloC family.</text>
</comment>